<dbReference type="PANTHER" id="PTHR36057">
    <property type="match status" value="1"/>
</dbReference>
<accession>A0A5D4H147</accession>
<sequence length="272" mass="29479">MCAHQDGSFGPGEDIRTRSLGVNLLKLATALLILVLPWGATAAEHVKRPVAVVELFTSQGCTSCPPADEMLSELAASGDVVALAYHVDYWDYLGWRDTLASPDNTARQQEYSRSFGNRSVYTPQAVVNGRQQMNGAKHYKVHAAIDRMKGTREGLVIDVDVSYSGDSVVIETGAAERKVDNAHVVLVYFNSATEVEITRGENKGRSFTYWNAVAGFHTAGMWHGSKARFELPMSEIAKKGAGGCAVLVQERREGGLPGAILGAAIITRPQNW</sequence>
<dbReference type="PANTHER" id="PTHR36057:SF1">
    <property type="entry name" value="LIPOPROTEIN LIPID ATTACHMENT SITE-LIKE PROTEIN, PUTATIVE (DUF1223)-RELATED"/>
    <property type="match status" value="1"/>
</dbReference>
<dbReference type="AlphaFoldDB" id="A0A5D4H147"/>
<evidence type="ECO:0000313" key="2">
    <source>
        <dbReference type="EMBL" id="TYR34012.1"/>
    </source>
</evidence>
<feature type="transmembrane region" description="Helical" evidence="1">
    <location>
        <begin position="20"/>
        <end position="40"/>
    </location>
</feature>
<dbReference type="Pfam" id="PF06764">
    <property type="entry name" value="DUF1223"/>
    <property type="match status" value="1"/>
</dbReference>
<dbReference type="OrthoDB" id="9808254at2"/>
<gene>
    <name evidence="2" type="ORF">FY036_05830</name>
</gene>
<dbReference type="EMBL" id="VSZS01000057">
    <property type="protein sequence ID" value="TYR34012.1"/>
    <property type="molecule type" value="Genomic_DNA"/>
</dbReference>
<proteinExistence type="predicted"/>
<keyword evidence="1" id="KW-0472">Membrane</keyword>
<dbReference type="InterPro" id="IPR010634">
    <property type="entry name" value="DUF1223"/>
</dbReference>
<organism evidence="2 3">
    <name type="scientific">Neoaquamicrobium microcysteis</name>
    <dbReference type="NCBI Taxonomy" id="2682781"/>
    <lineage>
        <taxon>Bacteria</taxon>
        <taxon>Pseudomonadati</taxon>
        <taxon>Pseudomonadota</taxon>
        <taxon>Alphaproteobacteria</taxon>
        <taxon>Hyphomicrobiales</taxon>
        <taxon>Phyllobacteriaceae</taxon>
        <taxon>Neoaquamicrobium</taxon>
    </lineage>
</organism>
<dbReference type="Proteomes" id="UP000323258">
    <property type="component" value="Unassembled WGS sequence"/>
</dbReference>
<comment type="caution">
    <text evidence="2">The sequence shown here is derived from an EMBL/GenBank/DDBJ whole genome shotgun (WGS) entry which is preliminary data.</text>
</comment>
<keyword evidence="1" id="KW-0812">Transmembrane</keyword>
<name>A0A5D4H147_9HYPH</name>
<dbReference type="InterPro" id="IPR036249">
    <property type="entry name" value="Thioredoxin-like_sf"/>
</dbReference>
<dbReference type="SUPFAM" id="SSF52833">
    <property type="entry name" value="Thioredoxin-like"/>
    <property type="match status" value="1"/>
</dbReference>
<reference evidence="2 3" key="1">
    <citation type="submission" date="2019-08" db="EMBL/GenBank/DDBJ databases">
        <authorList>
            <person name="Seo Y.L."/>
        </authorList>
    </citation>
    <scope>NUCLEOTIDE SEQUENCE [LARGE SCALE GENOMIC DNA]</scope>
    <source>
        <strain evidence="2 3">MaA-C15</strain>
    </source>
</reference>
<protein>
    <submittedName>
        <fullName evidence="2">DUF1223 domain-containing protein</fullName>
    </submittedName>
</protein>
<keyword evidence="3" id="KW-1185">Reference proteome</keyword>
<reference evidence="2 3" key="2">
    <citation type="submission" date="2019-09" db="EMBL/GenBank/DDBJ databases">
        <title>Mesorhizobium sp. MaA-C15 isolated from Microcystis aeruginosa.</title>
        <authorList>
            <person name="Jeong S.E."/>
            <person name="Jin H.M."/>
            <person name="Jeon C.O."/>
        </authorList>
    </citation>
    <scope>NUCLEOTIDE SEQUENCE [LARGE SCALE GENOMIC DNA]</scope>
    <source>
        <strain evidence="2 3">MaA-C15</strain>
    </source>
</reference>
<evidence type="ECO:0000256" key="1">
    <source>
        <dbReference type="SAM" id="Phobius"/>
    </source>
</evidence>
<evidence type="ECO:0000313" key="3">
    <source>
        <dbReference type="Proteomes" id="UP000323258"/>
    </source>
</evidence>
<keyword evidence="1" id="KW-1133">Transmembrane helix</keyword>